<evidence type="ECO:0000313" key="3">
    <source>
        <dbReference type="EMBL" id="CAD8186261.1"/>
    </source>
</evidence>
<dbReference type="Pfam" id="PF02151">
    <property type="entry name" value="UVR"/>
    <property type="match status" value="1"/>
</dbReference>
<gene>
    <name evidence="3" type="ORF">POCTA_138.1.T0870179</name>
</gene>
<dbReference type="AlphaFoldDB" id="A0A8S1WA32"/>
<accession>A0A8S1WA32</accession>
<proteinExistence type="predicted"/>
<dbReference type="InterPro" id="IPR001943">
    <property type="entry name" value="UVR_dom"/>
</dbReference>
<feature type="region of interest" description="Disordered" evidence="1">
    <location>
        <begin position="85"/>
        <end position="138"/>
    </location>
</feature>
<evidence type="ECO:0000259" key="2">
    <source>
        <dbReference type="Pfam" id="PF02151"/>
    </source>
</evidence>
<dbReference type="EMBL" id="CAJJDP010000086">
    <property type="protein sequence ID" value="CAD8186261.1"/>
    <property type="molecule type" value="Genomic_DNA"/>
</dbReference>
<name>A0A8S1WA32_PAROT</name>
<protein>
    <recommendedName>
        <fullName evidence="2">UVR domain-containing protein</fullName>
    </recommendedName>
</protein>
<keyword evidence="4" id="KW-1185">Reference proteome</keyword>
<evidence type="ECO:0000313" key="4">
    <source>
        <dbReference type="Proteomes" id="UP000683925"/>
    </source>
</evidence>
<dbReference type="Proteomes" id="UP000683925">
    <property type="component" value="Unassembled WGS sequence"/>
</dbReference>
<evidence type="ECO:0000256" key="1">
    <source>
        <dbReference type="SAM" id="MobiDB-lite"/>
    </source>
</evidence>
<sequence>MAEEFDDDQFDGYVSTNTKNRYDYFNDIQPEQEQTQVQNAPIFAVTQIPQYTSPNTQTIPDISSLYQNQPLNQQSLFISNPPLQSNITHQNDNQHSPIFQIPQQNNPTQLDSLNSNGHSNFTHQQQQQQQSQAYEDEEFQEGEFIEVQKPVQIQKESLLVDQPLVLSTNKNEQHQFYANIEQQDQLINFEIPTSGNVIPPPQQQQQNNPPIQPEPKIQLTSIYDAFPSELNETPTSLQPSPLLQITDLKQETQNDSKYTNNVNLIEMYQNSVIPPINEQHVNQKDESSAPQQKQDLLNLIDFNKESNPSIREQHYQQQSDSLLQFSNEKQEQQQPIQQEPLLIQNNLLSLHNDLPNDTFQSYQQHQQISSYNFQNIEINRKQENEDLQEESKTPIQELQNVSFKPDQGALQNTQLDTKIDNEEFDEFVEGEEIESPVQNHQLTQQIQVESTIINQQQQHQVVQNSQITQQIYNIQEHFGSPSSYQQIQFQESSLHQLNNIQLTPEIKIKQGPLKVDPIQKRNWRSQIEDIVGFDAECMDSFIEELSDLKLNLYKAQVLEYAQLAKDIQALRKKKQIHVDKEEYEEATVIRDTLRAKEPIAMVLKKKILQIAKVIDLMDQQDLDYHIKKYIFDHENEIPENPSVEMLLPKIQIVEDFVSKLKKELKKSESVLSIIKLQGQLEKVRYEKKYQNFILGLRKIIGMSHRFSQLNEIVQSVNDRLSDLKIDKEVNKLDYEFIFENTLIPYLKGQQQQQNYCNYCFQSKSDLIEYKGKLYDVCCLNFYYNIN</sequence>
<feature type="domain" description="UVR" evidence="2">
    <location>
        <begin position="567"/>
        <end position="595"/>
    </location>
</feature>
<dbReference type="OrthoDB" id="306919at2759"/>
<comment type="caution">
    <text evidence="3">The sequence shown here is derived from an EMBL/GenBank/DDBJ whole genome shotgun (WGS) entry which is preliminary data.</text>
</comment>
<feature type="compositionally biased region" description="Polar residues" evidence="1">
    <location>
        <begin position="85"/>
        <end position="123"/>
    </location>
</feature>
<dbReference type="OMA" id="DYFNDIQ"/>
<reference evidence="3" key="1">
    <citation type="submission" date="2021-01" db="EMBL/GenBank/DDBJ databases">
        <authorList>
            <consortium name="Genoscope - CEA"/>
            <person name="William W."/>
        </authorList>
    </citation>
    <scope>NUCLEOTIDE SEQUENCE</scope>
</reference>
<organism evidence="3 4">
    <name type="scientific">Paramecium octaurelia</name>
    <dbReference type="NCBI Taxonomy" id="43137"/>
    <lineage>
        <taxon>Eukaryota</taxon>
        <taxon>Sar</taxon>
        <taxon>Alveolata</taxon>
        <taxon>Ciliophora</taxon>
        <taxon>Intramacronucleata</taxon>
        <taxon>Oligohymenophorea</taxon>
        <taxon>Peniculida</taxon>
        <taxon>Parameciidae</taxon>
        <taxon>Paramecium</taxon>
    </lineage>
</organism>